<organism evidence="4 5">
    <name type="scientific">Sphingomicrobium sediminis</name>
    <dbReference type="NCBI Taxonomy" id="2950949"/>
    <lineage>
        <taxon>Bacteria</taxon>
        <taxon>Pseudomonadati</taxon>
        <taxon>Pseudomonadota</taxon>
        <taxon>Alphaproteobacteria</taxon>
        <taxon>Sphingomonadales</taxon>
        <taxon>Sphingomonadaceae</taxon>
        <taxon>Sphingomicrobium</taxon>
    </lineage>
</organism>
<gene>
    <name evidence="4" type="ORF">NDO55_07630</name>
</gene>
<dbReference type="GO" id="GO:0003677">
    <property type="term" value="F:DNA binding"/>
    <property type="evidence" value="ECO:0007669"/>
    <property type="project" value="InterPro"/>
</dbReference>
<dbReference type="InterPro" id="IPR010982">
    <property type="entry name" value="Lambda_DNA-bd_dom_sf"/>
</dbReference>
<dbReference type="PANTHER" id="PTHR34475:SF1">
    <property type="entry name" value="CYTOSKELETON PROTEIN RODZ"/>
    <property type="match status" value="1"/>
</dbReference>
<comment type="caution">
    <text evidence="4">The sequence shown here is derived from an EMBL/GenBank/DDBJ whole genome shotgun (WGS) entry which is preliminary data.</text>
</comment>
<evidence type="ECO:0000256" key="1">
    <source>
        <dbReference type="SAM" id="MobiDB-lite"/>
    </source>
</evidence>
<evidence type="ECO:0000259" key="3">
    <source>
        <dbReference type="SMART" id="SM00530"/>
    </source>
</evidence>
<feature type="compositionally biased region" description="Low complexity" evidence="1">
    <location>
        <begin position="262"/>
        <end position="302"/>
    </location>
</feature>
<feature type="compositionally biased region" description="Low complexity" evidence="1">
    <location>
        <begin position="336"/>
        <end position="346"/>
    </location>
</feature>
<keyword evidence="2" id="KW-0472">Membrane</keyword>
<feature type="region of interest" description="Disordered" evidence="1">
    <location>
        <begin position="248"/>
        <end position="346"/>
    </location>
</feature>
<dbReference type="InterPro" id="IPR001387">
    <property type="entry name" value="Cro/C1-type_HTH"/>
</dbReference>
<keyword evidence="2" id="KW-1133">Transmembrane helix</keyword>
<protein>
    <submittedName>
        <fullName evidence="4">Helix-turn-helix domain-containing protein</fullName>
    </submittedName>
</protein>
<dbReference type="InterPro" id="IPR025194">
    <property type="entry name" value="RodZ-like_C"/>
</dbReference>
<accession>A0A9X2EGP3</accession>
<feature type="transmembrane region" description="Helical" evidence="2">
    <location>
        <begin position="113"/>
        <end position="132"/>
    </location>
</feature>
<dbReference type="Pfam" id="PF13413">
    <property type="entry name" value="HTH_25"/>
    <property type="match status" value="1"/>
</dbReference>
<dbReference type="CDD" id="cd00093">
    <property type="entry name" value="HTH_XRE"/>
    <property type="match status" value="1"/>
</dbReference>
<dbReference type="EMBL" id="JAMSHT010000001">
    <property type="protein sequence ID" value="MCM8557688.1"/>
    <property type="molecule type" value="Genomic_DNA"/>
</dbReference>
<keyword evidence="5" id="KW-1185">Reference proteome</keyword>
<dbReference type="Gene3D" id="1.10.260.40">
    <property type="entry name" value="lambda repressor-like DNA-binding domains"/>
    <property type="match status" value="1"/>
</dbReference>
<dbReference type="InterPro" id="IPR050400">
    <property type="entry name" value="Bact_Cytoskel_RodZ"/>
</dbReference>
<keyword evidence="2" id="KW-0812">Transmembrane</keyword>
<dbReference type="Proteomes" id="UP001155128">
    <property type="component" value="Unassembled WGS sequence"/>
</dbReference>
<dbReference type="SMART" id="SM00530">
    <property type="entry name" value="HTH_XRE"/>
    <property type="match status" value="1"/>
</dbReference>
<evidence type="ECO:0000313" key="4">
    <source>
        <dbReference type="EMBL" id="MCM8557688.1"/>
    </source>
</evidence>
<reference evidence="4" key="1">
    <citation type="submission" date="2022-06" db="EMBL/GenBank/DDBJ databases">
        <title>Sphingomicrobium sedimins sp. nov., a marine bacterium isolated from tidal flat.</title>
        <authorList>
            <person name="Kim C.-H."/>
            <person name="Yoo Y."/>
            <person name="Kim J.-J."/>
        </authorList>
    </citation>
    <scope>NUCLEOTIDE SEQUENCE</scope>
    <source>
        <strain evidence="4">GRR-S6-50</strain>
    </source>
</reference>
<feature type="compositionally biased region" description="Acidic residues" evidence="1">
    <location>
        <begin position="304"/>
        <end position="320"/>
    </location>
</feature>
<dbReference type="PANTHER" id="PTHR34475">
    <property type="match status" value="1"/>
</dbReference>
<evidence type="ECO:0000313" key="5">
    <source>
        <dbReference type="Proteomes" id="UP001155128"/>
    </source>
</evidence>
<feature type="domain" description="HTH cro/C1-type" evidence="3">
    <location>
        <begin position="19"/>
        <end position="80"/>
    </location>
</feature>
<dbReference type="RefSeq" id="WP_252113964.1">
    <property type="nucleotide sequence ID" value="NZ_JAMSHT010000001.1"/>
</dbReference>
<sequence length="346" mass="36811">MDEEETGAVDESYVPIGERLKAARNETGQSIEEVAAETRIPQRHIRSLEAGDWAALPAPTYTIGFSKTLAERYGLDVSATAAEVREEMGAAAPPMAEVGGYEIADPKRGMPGWVIIVAIAAIILAVLLFSWMNDQRLVAEERAEDALAQSEADDAANTPTDIPPAEMPVLLIAEDQVWLQVTDGGTTLFSGELARGDTYRVPDDAEAPMLETARPEWLRIRVGSNDIPQLAEDGVRVRNVSLLGEDLTAQPEAEAEPEPEAPARTATAPAPAPQRTAPQPTPQRQSSPTTQELNRQAAARAQEALEEAQDTAAEAAEDEPPAPPPTPPAETDDGGEAAAEGDTATE</sequence>
<name>A0A9X2EGP3_9SPHN</name>
<dbReference type="SUPFAM" id="SSF47413">
    <property type="entry name" value="lambda repressor-like DNA-binding domains"/>
    <property type="match status" value="1"/>
</dbReference>
<proteinExistence type="predicted"/>
<dbReference type="Pfam" id="PF13464">
    <property type="entry name" value="RodZ_C"/>
    <property type="match status" value="1"/>
</dbReference>
<dbReference type="AlphaFoldDB" id="A0A9X2EGP3"/>
<evidence type="ECO:0000256" key="2">
    <source>
        <dbReference type="SAM" id="Phobius"/>
    </source>
</evidence>